<dbReference type="InterPro" id="IPR046960">
    <property type="entry name" value="PPR_At4g14850-like_plant"/>
</dbReference>
<feature type="repeat" description="PPR" evidence="2">
    <location>
        <begin position="267"/>
        <end position="301"/>
    </location>
</feature>
<reference evidence="3" key="1">
    <citation type="submission" date="2021-01" db="UniProtKB">
        <authorList>
            <consortium name="EnsemblPlants"/>
        </authorList>
    </citation>
    <scope>IDENTIFICATION</scope>
</reference>
<evidence type="ECO:0008006" key="5">
    <source>
        <dbReference type="Google" id="ProtNLM"/>
    </source>
</evidence>
<dbReference type="Gene3D" id="1.25.40.10">
    <property type="entry name" value="Tetratricopeptide repeat domain"/>
    <property type="match status" value="4"/>
</dbReference>
<dbReference type="PROSITE" id="PS51375">
    <property type="entry name" value="PPR"/>
    <property type="match status" value="5"/>
</dbReference>
<dbReference type="AlphaFoldDB" id="A0A7N0RIU7"/>
<dbReference type="InterPro" id="IPR002885">
    <property type="entry name" value="PPR_rpt"/>
</dbReference>
<dbReference type="GO" id="GO:0009451">
    <property type="term" value="P:RNA modification"/>
    <property type="evidence" value="ECO:0007669"/>
    <property type="project" value="InterPro"/>
</dbReference>
<feature type="repeat" description="PPR" evidence="2">
    <location>
        <begin position="469"/>
        <end position="503"/>
    </location>
</feature>
<keyword evidence="4" id="KW-1185">Reference proteome</keyword>
<dbReference type="Pfam" id="PF01535">
    <property type="entry name" value="PPR"/>
    <property type="match status" value="5"/>
</dbReference>
<evidence type="ECO:0000313" key="4">
    <source>
        <dbReference type="Proteomes" id="UP000594263"/>
    </source>
</evidence>
<dbReference type="Pfam" id="PF13812">
    <property type="entry name" value="PPR_3"/>
    <property type="match status" value="1"/>
</dbReference>
<accession>A0A7N0RIU7</accession>
<dbReference type="FunFam" id="1.25.40.10:FF:001093">
    <property type="entry name" value="Pentatricopeptide repeat-containing protein At2g34400"/>
    <property type="match status" value="1"/>
</dbReference>
<proteinExistence type="predicted"/>
<name>A0A7N0RIU7_KALFE</name>
<dbReference type="Proteomes" id="UP000594263">
    <property type="component" value="Unplaced"/>
</dbReference>
<evidence type="ECO:0000313" key="3">
    <source>
        <dbReference type="EnsemblPlants" id="Kaladp0011s0622.1.v1.1.CDS.1"/>
    </source>
</evidence>
<dbReference type="OMA" id="CKANRDF"/>
<evidence type="ECO:0000256" key="2">
    <source>
        <dbReference type="PROSITE-ProRule" id="PRU00708"/>
    </source>
</evidence>
<dbReference type="Pfam" id="PF13041">
    <property type="entry name" value="PPR_2"/>
    <property type="match status" value="2"/>
</dbReference>
<dbReference type="InterPro" id="IPR011990">
    <property type="entry name" value="TPR-like_helical_dom_sf"/>
</dbReference>
<dbReference type="PANTHER" id="PTHR47926:SF452">
    <property type="entry name" value="PENTATRICOPEPTIDE REPEAT-CONTAINING PROTEIN"/>
    <property type="match status" value="1"/>
</dbReference>
<feature type="repeat" description="PPR" evidence="2">
    <location>
        <begin position="166"/>
        <end position="200"/>
    </location>
</feature>
<dbReference type="FunFam" id="1.25.40.10:FF:000351">
    <property type="entry name" value="Pentatricopeptide repeat-containing protein"/>
    <property type="match status" value="1"/>
</dbReference>
<protein>
    <recommendedName>
        <fullName evidence="5">Pentatricopeptide repeat-containing protein</fullName>
    </recommendedName>
</protein>
<dbReference type="GO" id="GO:0003723">
    <property type="term" value="F:RNA binding"/>
    <property type="evidence" value="ECO:0007669"/>
    <property type="project" value="InterPro"/>
</dbReference>
<dbReference type="InterPro" id="IPR046848">
    <property type="entry name" value="E_motif"/>
</dbReference>
<evidence type="ECO:0000256" key="1">
    <source>
        <dbReference type="ARBA" id="ARBA00022737"/>
    </source>
</evidence>
<keyword evidence="1" id="KW-0677">Repeat</keyword>
<dbReference type="NCBIfam" id="TIGR00756">
    <property type="entry name" value="PPR"/>
    <property type="match status" value="6"/>
</dbReference>
<sequence length="696" mass="77469">MSLARLIQVCGEVQCPRNVRAVHARIVTCGVEQDVFTNNHLISAYFKCHRVKDGRQLFDRMSKRNAKSWTALVYGYTQMGMTESVFQCIKAMVSDGFNLDYFSYVAAVSACASLGAARTGKEIHGRIYRMELELNSHVSNCLINMYGKCAVLEYARRVFDMTVEPNTVAWTSMISGYCQSGDSVGGFKIFSKSRNVGLAVNEFSCASVLAACAALEDLRMGMQVHCLAVKSGIRFDEYVVTCLINLYAKCGKLDLAQNAFEEAEIPHFSAWTALIGGFAQHGHRQQAIAVFARFLSLGLKPNEMTFAYVLGAAADASWVKVGEQLHAMIIKLGYASATLVGNAVLDFYSKCKLLDESSKAFLEICQHDTVSWNTLISGRVKSGCHGEVVELLTQMMREEFAPNLYTYSSILSFCGDLPALQWGRQTHCCILKPGFDSDVVVGSSLIDMYAKCGRLDDAHKTFDNLGSKNLVSWNTMLTGYAQHGFGYEALDLYELMQQYGVKPSSITFIGVLSACSHVGLVEKGLQSFDCMTKEYKIAPKVDHIACMVNLFARSGQTKRAYDFIKSFKTKPDKIVWRCLLSGCRTHKDLDLGRVAAENILSIDPHDTSAYVMLSNIFSDARMWKETADVRILMKEKALKKDPGYSWIELQHGVYCFTTTQFHGSNVQEILWGLTDQLFDAGYVQEKGGLELHFNVE</sequence>
<dbReference type="Pfam" id="PF20431">
    <property type="entry name" value="E_motif"/>
    <property type="match status" value="1"/>
</dbReference>
<dbReference type="Gramene" id="Kaladp0011s0622.1.v1.1">
    <property type="protein sequence ID" value="Kaladp0011s0622.1.v1.1.CDS.1"/>
    <property type="gene ID" value="Kaladp0011s0622.v1.1"/>
</dbReference>
<feature type="repeat" description="PPR" evidence="2">
    <location>
        <begin position="368"/>
        <end position="402"/>
    </location>
</feature>
<dbReference type="PANTHER" id="PTHR47926">
    <property type="entry name" value="PENTATRICOPEPTIDE REPEAT-CONTAINING PROTEIN"/>
    <property type="match status" value="1"/>
</dbReference>
<organism evidence="3 4">
    <name type="scientific">Kalanchoe fedtschenkoi</name>
    <name type="common">Lavender scallops</name>
    <name type="synonym">South American air plant</name>
    <dbReference type="NCBI Taxonomy" id="63787"/>
    <lineage>
        <taxon>Eukaryota</taxon>
        <taxon>Viridiplantae</taxon>
        <taxon>Streptophyta</taxon>
        <taxon>Embryophyta</taxon>
        <taxon>Tracheophyta</taxon>
        <taxon>Spermatophyta</taxon>
        <taxon>Magnoliopsida</taxon>
        <taxon>eudicotyledons</taxon>
        <taxon>Gunneridae</taxon>
        <taxon>Pentapetalae</taxon>
        <taxon>Saxifragales</taxon>
        <taxon>Crassulaceae</taxon>
        <taxon>Kalanchoe</taxon>
    </lineage>
</organism>
<feature type="repeat" description="PPR" evidence="2">
    <location>
        <begin position="34"/>
        <end position="68"/>
    </location>
</feature>
<dbReference type="EnsemblPlants" id="Kaladp0011s0622.1.v1.1">
    <property type="protein sequence ID" value="Kaladp0011s0622.1.v1.1.CDS.1"/>
    <property type="gene ID" value="Kaladp0011s0622.v1.1"/>
</dbReference>